<name>A0A8S1NYM6_9CILI</name>
<protein>
    <submittedName>
        <fullName evidence="1">Uncharacterized protein</fullName>
    </submittedName>
</protein>
<evidence type="ECO:0000313" key="1">
    <source>
        <dbReference type="EMBL" id="CAD8095156.1"/>
    </source>
</evidence>
<sequence length="146" mass="17688">MGDKNKQIQIKLKQTSFQMMIDIEKQFHNDRLKKHLKKNISKLLSKSILRKFVTRFNSIYSKFRRLKKKRILITQRTQKIIQQENQSNRKQEVESAIINVKDQNQQSLNFSDKELGRVLEKKIQSLEFFRAEKYENKNNVKEYLLK</sequence>
<accession>A0A8S1NYM6</accession>
<comment type="caution">
    <text evidence="1">The sequence shown here is derived from an EMBL/GenBank/DDBJ whole genome shotgun (WGS) entry which is preliminary data.</text>
</comment>
<dbReference type="Proteomes" id="UP000692954">
    <property type="component" value="Unassembled WGS sequence"/>
</dbReference>
<evidence type="ECO:0000313" key="2">
    <source>
        <dbReference type="Proteomes" id="UP000692954"/>
    </source>
</evidence>
<reference evidence="1" key="1">
    <citation type="submission" date="2021-01" db="EMBL/GenBank/DDBJ databases">
        <authorList>
            <consortium name="Genoscope - CEA"/>
            <person name="William W."/>
        </authorList>
    </citation>
    <scope>NUCLEOTIDE SEQUENCE</scope>
</reference>
<gene>
    <name evidence="1" type="ORF">PSON_ATCC_30995.1.T0640031</name>
</gene>
<dbReference type="AlphaFoldDB" id="A0A8S1NYM6"/>
<keyword evidence="2" id="KW-1185">Reference proteome</keyword>
<dbReference type="EMBL" id="CAJJDN010000064">
    <property type="protein sequence ID" value="CAD8095156.1"/>
    <property type="molecule type" value="Genomic_DNA"/>
</dbReference>
<proteinExistence type="predicted"/>
<organism evidence="1 2">
    <name type="scientific">Paramecium sonneborni</name>
    <dbReference type="NCBI Taxonomy" id="65129"/>
    <lineage>
        <taxon>Eukaryota</taxon>
        <taxon>Sar</taxon>
        <taxon>Alveolata</taxon>
        <taxon>Ciliophora</taxon>
        <taxon>Intramacronucleata</taxon>
        <taxon>Oligohymenophorea</taxon>
        <taxon>Peniculida</taxon>
        <taxon>Parameciidae</taxon>
        <taxon>Paramecium</taxon>
    </lineage>
</organism>